<proteinExistence type="predicted"/>
<evidence type="ECO:0000313" key="1">
    <source>
        <dbReference type="EMBL" id="CEK97214.1"/>
    </source>
</evidence>
<accession>A0A0B7BVH3</accession>
<protein>
    <submittedName>
        <fullName evidence="1">Uncharacterized protein</fullName>
    </submittedName>
</protein>
<name>A0A0B7BVH3_9EUPU</name>
<gene>
    <name evidence="1" type="primary">ORF215077</name>
</gene>
<sequence>MHLTSMSHRDLQFSGKTVSIIVIKFKISYQNVVSCTSVHAKHLNFLVTIIIVCV</sequence>
<organism evidence="1">
    <name type="scientific">Arion vulgaris</name>
    <dbReference type="NCBI Taxonomy" id="1028688"/>
    <lineage>
        <taxon>Eukaryota</taxon>
        <taxon>Metazoa</taxon>
        <taxon>Spiralia</taxon>
        <taxon>Lophotrochozoa</taxon>
        <taxon>Mollusca</taxon>
        <taxon>Gastropoda</taxon>
        <taxon>Heterobranchia</taxon>
        <taxon>Euthyneura</taxon>
        <taxon>Panpulmonata</taxon>
        <taxon>Eupulmonata</taxon>
        <taxon>Stylommatophora</taxon>
        <taxon>Helicina</taxon>
        <taxon>Arionoidea</taxon>
        <taxon>Arionidae</taxon>
        <taxon>Arion</taxon>
    </lineage>
</organism>
<dbReference type="AlphaFoldDB" id="A0A0B7BVH3"/>
<dbReference type="EMBL" id="HACG01050349">
    <property type="protein sequence ID" value="CEK97214.1"/>
    <property type="molecule type" value="Transcribed_RNA"/>
</dbReference>
<reference evidence="1" key="1">
    <citation type="submission" date="2014-12" db="EMBL/GenBank/DDBJ databases">
        <title>Insight into the proteome of Arion vulgaris.</title>
        <authorList>
            <person name="Aradska J."/>
            <person name="Bulat T."/>
            <person name="Smidak R."/>
            <person name="Sarate P."/>
            <person name="Gangsoo J."/>
            <person name="Sialana F."/>
            <person name="Bilban M."/>
            <person name="Lubec G."/>
        </authorList>
    </citation>
    <scope>NUCLEOTIDE SEQUENCE</scope>
    <source>
        <tissue evidence="1">Skin</tissue>
    </source>
</reference>